<evidence type="ECO:0000313" key="1">
    <source>
        <dbReference type="EMBL" id="MCP2161550.1"/>
    </source>
</evidence>
<dbReference type="InterPro" id="IPR053158">
    <property type="entry name" value="CapK_Type1_Caps_Biosynth"/>
</dbReference>
<dbReference type="GO" id="GO:0016874">
    <property type="term" value="F:ligase activity"/>
    <property type="evidence" value="ECO:0007669"/>
    <property type="project" value="UniProtKB-KW"/>
</dbReference>
<keyword evidence="1" id="KW-0436">Ligase</keyword>
<proteinExistence type="predicted"/>
<name>A0ABT1H2T6_9NOCA</name>
<comment type="caution">
    <text evidence="1">The sequence shown here is derived from an EMBL/GenBank/DDBJ whole genome shotgun (WGS) entry which is preliminary data.</text>
</comment>
<dbReference type="EMBL" id="JAMTCG010000005">
    <property type="protein sequence ID" value="MCP2161550.1"/>
    <property type="molecule type" value="Genomic_DNA"/>
</dbReference>
<dbReference type="PANTHER" id="PTHR36932">
    <property type="entry name" value="CAPSULAR POLYSACCHARIDE BIOSYNTHESIS PROTEIN"/>
    <property type="match status" value="1"/>
</dbReference>
<keyword evidence="2" id="KW-1185">Reference proteome</keyword>
<dbReference type="InterPro" id="IPR042099">
    <property type="entry name" value="ANL_N_sf"/>
</dbReference>
<gene>
    <name evidence="1" type="ORF">LX12_002749</name>
</gene>
<organism evidence="1 2">
    <name type="scientific">Williamsia serinedens</name>
    <dbReference type="NCBI Taxonomy" id="391736"/>
    <lineage>
        <taxon>Bacteria</taxon>
        <taxon>Bacillati</taxon>
        <taxon>Actinomycetota</taxon>
        <taxon>Actinomycetes</taxon>
        <taxon>Mycobacteriales</taxon>
        <taxon>Nocardiaceae</taxon>
        <taxon>Williamsia</taxon>
    </lineage>
</organism>
<dbReference type="PANTHER" id="PTHR36932:SF1">
    <property type="entry name" value="CAPSULAR POLYSACCHARIDE BIOSYNTHESIS PROTEIN"/>
    <property type="match status" value="1"/>
</dbReference>
<protein>
    <submittedName>
        <fullName evidence="1">Phenylacetate-CoA ligase</fullName>
    </submittedName>
</protein>
<dbReference type="Gene3D" id="3.40.50.12780">
    <property type="entry name" value="N-terminal domain of ligase-like"/>
    <property type="match status" value="1"/>
</dbReference>
<reference evidence="1 2" key="1">
    <citation type="submission" date="2022-06" db="EMBL/GenBank/DDBJ databases">
        <title>Genomic Encyclopedia of Archaeal and Bacterial Type Strains, Phase II (KMG-II): from individual species to whole genera.</title>
        <authorList>
            <person name="Goeker M."/>
        </authorList>
    </citation>
    <scope>NUCLEOTIDE SEQUENCE [LARGE SCALE GENOMIC DNA]</scope>
    <source>
        <strain evidence="1 2">DSM 45037</strain>
    </source>
</reference>
<evidence type="ECO:0000313" key="2">
    <source>
        <dbReference type="Proteomes" id="UP001205740"/>
    </source>
</evidence>
<accession>A0ABT1H2T6</accession>
<sequence>MIGWGEFDRGTPMAPRGAGVDVKHRLRRAHPYRSIARRQLAWAEQATPAELADRRDRRLRAQVRWAARRSPFYREMFAEHGIDPRDIRTAADLVHLPTTDRVSVTDRRADFCALPERLMWPASSSGTSGRPVTVMRTPASSVYELCAQERQWRWFGLDADTPRIVLRGNDFVADTDGSPVRPLPGNRQLMVSSFYLTPDHLPAILGAVDDFGPQAIEGWPSSIAVLAGLLADAGHTLPLRGVITSSEVIGGPARALMASVFDAPIVDHYGQTERVVMTGNCEHGTHHVFDDYGVLEQVPVPGVPDRWEIVGSSLHNRGFPLLRYRTGDQVGPAPDEPCPCGRPFGRIGTIAGRAEDVFTAADGRALPVPSTVVDDLVGVRGVQIVQHRAGDFEVRVVPGGGWDAEVTDRQVRRNVDRMFGPGQRVTITTLDTLSTPDGGKVKSAYVVGV</sequence>
<dbReference type="Proteomes" id="UP001205740">
    <property type="component" value="Unassembled WGS sequence"/>
</dbReference>
<dbReference type="SUPFAM" id="SSF56801">
    <property type="entry name" value="Acetyl-CoA synthetase-like"/>
    <property type="match status" value="1"/>
</dbReference>